<evidence type="ECO:0000313" key="9">
    <source>
        <dbReference type="Proteomes" id="UP000504610"/>
    </source>
</evidence>
<feature type="region of interest" description="Disordered" evidence="7">
    <location>
        <begin position="157"/>
        <end position="179"/>
    </location>
</feature>
<proteinExistence type="inferred from homology"/>
<evidence type="ECO:0000256" key="1">
    <source>
        <dbReference type="ARBA" id="ARBA00010858"/>
    </source>
</evidence>
<dbReference type="GO" id="GO:0019915">
    <property type="term" value="P:lipid storage"/>
    <property type="evidence" value="ECO:0007669"/>
    <property type="project" value="TreeGrafter"/>
</dbReference>
<dbReference type="PANTHER" id="PTHR33203">
    <property type="entry name" value="OLEOSIN"/>
    <property type="match status" value="1"/>
</dbReference>
<dbReference type="GO" id="GO:0005576">
    <property type="term" value="C:extracellular region"/>
    <property type="evidence" value="ECO:0007669"/>
    <property type="project" value="TreeGrafter"/>
</dbReference>
<keyword evidence="9" id="KW-1185">Reference proteome</keyword>
<reference evidence="10" key="2">
    <citation type="submission" date="2025-08" db="UniProtKB">
        <authorList>
            <consortium name="RefSeq"/>
        </authorList>
    </citation>
    <scope>IDENTIFICATION</scope>
    <source>
        <tissue evidence="10">Leaf</tissue>
    </source>
</reference>
<protein>
    <recommendedName>
        <fullName evidence="6">Oleosin</fullName>
    </recommendedName>
</protein>
<feature type="transmembrane region" description="Helical" evidence="8">
    <location>
        <begin position="12"/>
        <end position="30"/>
    </location>
</feature>
<keyword evidence="2 6" id="KW-0551">Lipid droplet</keyword>
<keyword evidence="3 8" id="KW-0812">Transmembrane</keyword>
<keyword evidence="4 8" id="KW-1133">Transmembrane helix</keyword>
<comment type="similarity">
    <text evidence="1 6">Belongs to the oleosin family.</text>
</comment>
<dbReference type="RefSeq" id="XP_018444177.1">
    <property type="nucleotide sequence ID" value="XM_018588675.2"/>
</dbReference>
<evidence type="ECO:0000313" key="10">
    <source>
        <dbReference type="RefSeq" id="XP_018444177.1"/>
    </source>
</evidence>
<name>A0A6J0K841_RAPSA</name>
<dbReference type="GO" id="GO:0012511">
    <property type="term" value="C:monolayer-surrounded lipid storage body"/>
    <property type="evidence" value="ECO:0007669"/>
    <property type="project" value="InterPro"/>
</dbReference>
<dbReference type="GO" id="GO:0016020">
    <property type="term" value="C:membrane"/>
    <property type="evidence" value="ECO:0007669"/>
    <property type="project" value="UniProtKB-SubCell"/>
</dbReference>
<feature type="transmembrane region" description="Helical" evidence="8">
    <location>
        <begin position="62"/>
        <end position="85"/>
    </location>
</feature>
<evidence type="ECO:0000256" key="8">
    <source>
        <dbReference type="SAM" id="Phobius"/>
    </source>
</evidence>
<dbReference type="Proteomes" id="UP000504610">
    <property type="component" value="Chromosome 7"/>
</dbReference>
<dbReference type="Pfam" id="PF01277">
    <property type="entry name" value="Oleosin"/>
    <property type="match status" value="1"/>
</dbReference>
<evidence type="ECO:0000256" key="3">
    <source>
        <dbReference type="ARBA" id="ARBA00022692"/>
    </source>
</evidence>
<dbReference type="PANTHER" id="PTHR33203:SF26">
    <property type="entry name" value="GLYCINE-RICH PROTEIN-RELATED"/>
    <property type="match status" value="1"/>
</dbReference>
<dbReference type="AlphaFoldDB" id="A0A6J0K841"/>
<dbReference type="GeneID" id="108816102"/>
<evidence type="ECO:0000256" key="4">
    <source>
        <dbReference type="ARBA" id="ARBA00022989"/>
    </source>
</evidence>
<dbReference type="KEGG" id="rsz:108816102"/>
<accession>A0A6J0K841</accession>
<evidence type="ECO:0000256" key="6">
    <source>
        <dbReference type="RuleBase" id="RU000540"/>
    </source>
</evidence>
<sequence>MFSFLSTLLDVIKVVVASVTSVVLFAFACLTLAGSAVALVVSTPLFLIFSPILLPATIATTLLASGLTAGATLGITAISLILGLIKTAEGTSLARLAQAPLKMFKFSGGFGGSWGGKSFSGTFGNKPGGGVQTSGNIPEWLKNLLKGVPTGGAVPAAGGAAPAPAAGGAAPAGGATPPG</sequence>
<gene>
    <name evidence="10" type="primary">LOC108816102</name>
</gene>
<evidence type="ECO:0000256" key="2">
    <source>
        <dbReference type="ARBA" id="ARBA00022677"/>
    </source>
</evidence>
<comment type="subcellular location">
    <subcellularLocation>
        <location evidence="6">Lipid droplet</location>
    </subcellularLocation>
    <subcellularLocation>
        <location evidence="6">Membrane</location>
        <topology evidence="6">Multi-pass membrane protein</topology>
    </subcellularLocation>
</comment>
<dbReference type="InterPro" id="IPR000136">
    <property type="entry name" value="Oleosin"/>
</dbReference>
<dbReference type="PROSITE" id="PS00811">
    <property type="entry name" value="OLEOSINS"/>
    <property type="match status" value="1"/>
</dbReference>
<evidence type="ECO:0000256" key="5">
    <source>
        <dbReference type="ARBA" id="ARBA00023136"/>
    </source>
</evidence>
<dbReference type="GO" id="GO:0048608">
    <property type="term" value="P:reproductive structure development"/>
    <property type="evidence" value="ECO:0007669"/>
    <property type="project" value="UniProtKB-ARBA"/>
</dbReference>
<dbReference type="GO" id="GO:0009791">
    <property type="term" value="P:post-embryonic development"/>
    <property type="evidence" value="ECO:0007669"/>
    <property type="project" value="UniProtKB-ARBA"/>
</dbReference>
<organism evidence="9 10">
    <name type="scientific">Raphanus sativus</name>
    <name type="common">Radish</name>
    <name type="synonym">Raphanus raphanistrum var. sativus</name>
    <dbReference type="NCBI Taxonomy" id="3726"/>
    <lineage>
        <taxon>Eukaryota</taxon>
        <taxon>Viridiplantae</taxon>
        <taxon>Streptophyta</taxon>
        <taxon>Embryophyta</taxon>
        <taxon>Tracheophyta</taxon>
        <taxon>Spermatophyta</taxon>
        <taxon>Magnoliopsida</taxon>
        <taxon>eudicotyledons</taxon>
        <taxon>Gunneridae</taxon>
        <taxon>Pentapetalae</taxon>
        <taxon>rosids</taxon>
        <taxon>malvids</taxon>
        <taxon>Brassicales</taxon>
        <taxon>Brassicaceae</taxon>
        <taxon>Brassiceae</taxon>
        <taxon>Raphanus</taxon>
    </lineage>
</organism>
<reference evidence="9" key="1">
    <citation type="journal article" date="2019" name="Database">
        <title>The radish genome database (RadishGD): an integrated information resource for radish genomics.</title>
        <authorList>
            <person name="Yu H.J."/>
            <person name="Baek S."/>
            <person name="Lee Y.J."/>
            <person name="Cho A."/>
            <person name="Mun J.H."/>
        </authorList>
    </citation>
    <scope>NUCLEOTIDE SEQUENCE [LARGE SCALE GENOMIC DNA]</scope>
    <source>
        <strain evidence="9">cv. WK10039</strain>
    </source>
</reference>
<keyword evidence="5 8" id="KW-0472">Membrane</keyword>
<evidence type="ECO:0000256" key="7">
    <source>
        <dbReference type="SAM" id="MobiDB-lite"/>
    </source>
</evidence>
<feature type="transmembrane region" description="Helical" evidence="8">
    <location>
        <begin position="37"/>
        <end position="56"/>
    </location>
</feature>